<accession>A0A0M9VST8</accession>
<keyword evidence="2" id="KW-0813">Transport</keyword>
<sequence>MSTIASPREPSTPLRRMAGTPTSSGRPSLDINRSAVASPVHLGASQFPAPASSASFSSAVPVGASAAAVSSSSSLPSSAVATTAKRSNRVALREYYNLRAAAAAPPRIEIPDSEVPSGELDAPDFRPDEYVAKITAESTLQELLRLYARVLGEVRALDAEKKALVYDNYSKLIDATETIRKMRANMDPLNPMASTLDLAITQIYTQASSIRDALRETIPPPDSADGLKRDEAERRQRTRKLAIKVLGTPERLQALVKDGKMTEARRQWEMPRRLLETWRDKGLGGHDVQACIDEGDAIVGRIPTASAAQRSSRDQR</sequence>
<comment type="subunit">
    <text evidence="2">Component of the Golgi-associated retrograde protein (GARP) complex.</text>
</comment>
<comment type="caution">
    <text evidence="4">The sequence shown here is derived from an EMBL/GenBank/DDBJ whole genome shotgun (WGS) entry which is preliminary data.</text>
</comment>
<evidence type="ECO:0000256" key="1">
    <source>
        <dbReference type="ARBA" id="ARBA00006080"/>
    </source>
</evidence>
<protein>
    <recommendedName>
        <fullName evidence="2">Vacuolar protein sorting-associated protein 51 homolog</fullName>
    </recommendedName>
</protein>
<proteinExistence type="inferred from homology"/>
<comment type="function">
    <text evidence="2">Acts as component of the GARP complex that is involved in retrograde transport from early and late endosomes to the trans-Golgi network (TGN).</text>
</comment>
<dbReference type="GO" id="GO:1990745">
    <property type="term" value="C:EARP complex"/>
    <property type="evidence" value="ECO:0007669"/>
    <property type="project" value="TreeGrafter"/>
</dbReference>
<dbReference type="OrthoDB" id="203678at2759"/>
<keyword evidence="2" id="KW-0653">Protein transport</keyword>
<evidence type="ECO:0000256" key="2">
    <source>
        <dbReference type="RuleBase" id="RU368010"/>
    </source>
</evidence>
<dbReference type="InterPro" id="IPR014812">
    <property type="entry name" value="Vps51"/>
</dbReference>
<evidence type="ECO:0000313" key="5">
    <source>
        <dbReference type="Proteomes" id="UP000053831"/>
    </source>
</evidence>
<organism evidence="4 5">
    <name type="scientific">Escovopsis weberi</name>
    <dbReference type="NCBI Taxonomy" id="150374"/>
    <lineage>
        <taxon>Eukaryota</taxon>
        <taxon>Fungi</taxon>
        <taxon>Dikarya</taxon>
        <taxon>Ascomycota</taxon>
        <taxon>Pezizomycotina</taxon>
        <taxon>Sordariomycetes</taxon>
        <taxon>Hypocreomycetidae</taxon>
        <taxon>Hypocreales</taxon>
        <taxon>Hypocreaceae</taxon>
        <taxon>Escovopsis</taxon>
    </lineage>
</organism>
<dbReference type="EMBL" id="LGSR01000022">
    <property type="protein sequence ID" value="KOS17932.1"/>
    <property type="molecule type" value="Genomic_DNA"/>
</dbReference>
<dbReference type="GO" id="GO:0016020">
    <property type="term" value="C:membrane"/>
    <property type="evidence" value="ECO:0007669"/>
    <property type="project" value="TreeGrafter"/>
</dbReference>
<evidence type="ECO:0000256" key="3">
    <source>
        <dbReference type="SAM" id="MobiDB-lite"/>
    </source>
</evidence>
<dbReference type="GO" id="GO:0005829">
    <property type="term" value="C:cytosol"/>
    <property type="evidence" value="ECO:0007669"/>
    <property type="project" value="GOC"/>
</dbReference>
<keyword evidence="5" id="KW-1185">Reference proteome</keyword>
<dbReference type="PANTHER" id="PTHR15954:SF4">
    <property type="entry name" value="VACUOLAR PROTEIN SORTING-ASSOCIATED PROTEIN 51 HOMOLOG"/>
    <property type="match status" value="1"/>
</dbReference>
<dbReference type="PANTHER" id="PTHR15954">
    <property type="entry name" value="VACUOLAR PROTEIN SORTING-ASSOCIATED PROTEIN 51 HOMOLOG"/>
    <property type="match status" value="1"/>
</dbReference>
<comment type="subcellular location">
    <subcellularLocation>
        <location evidence="2">Golgi apparatus</location>
        <location evidence="2">trans-Golgi network</location>
    </subcellularLocation>
</comment>
<reference evidence="4 5" key="1">
    <citation type="submission" date="2015-07" db="EMBL/GenBank/DDBJ databases">
        <title>The genome of the fungus Escovopsis weberi, a specialized disease agent of ant agriculture.</title>
        <authorList>
            <person name="de Man T.J."/>
            <person name="Stajich J.E."/>
            <person name="Kubicek C.P."/>
            <person name="Chenthamara K."/>
            <person name="Atanasova L."/>
            <person name="Druzhinina I.S."/>
            <person name="Birnbaum S."/>
            <person name="Barribeau S.M."/>
            <person name="Teiling C."/>
            <person name="Suen G."/>
            <person name="Currie C."/>
            <person name="Gerardo N.M."/>
        </authorList>
    </citation>
    <scope>NUCLEOTIDE SEQUENCE [LARGE SCALE GENOMIC DNA]</scope>
</reference>
<dbReference type="GO" id="GO:0015031">
    <property type="term" value="P:protein transport"/>
    <property type="evidence" value="ECO:0007669"/>
    <property type="project" value="UniProtKB-UniRule"/>
</dbReference>
<dbReference type="GO" id="GO:0000938">
    <property type="term" value="C:GARP complex"/>
    <property type="evidence" value="ECO:0007669"/>
    <property type="project" value="UniProtKB-UniRule"/>
</dbReference>
<feature type="region of interest" description="Disordered" evidence="3">
    <location>
        <begin position="1"/>
        <end position="34"/>
    </location>
</feature>
<dbReference type="GO" id="GO:0006869">
    <property type="term" value="P:lipid transport"/>
    <property type="evidence" value="ECO:0007669"/>
    <property type="project" value="UniProtKB-UniRule"/>
</dbReference>
<dbReference type="GO" id="GO:0032456">
    <property type="term" value="P:endocytic recycling"/>
    <property type="evidence" value="ECO:0007669"/>
    <property type="project" value="TreeGrafter"/>
</dbReference>
<dbReference type="GO" id="GO:0042147">
    <property type="term" value="P:retrograde transport, endosome to Golgi"/>
    <property type="evidence" value="ECO:0007669"/>
    <property type="project" value="UniProtKB-UniRule"/>
</dbReference>
<dbReference type="GO" id="GO:0048193">
    <property type="term" value="P:Golgi vesicle transport"/>
    <property type="evidence" value="ECO:0007669"/>
    <property type="project" value="TreeGrafter"/>
</dbReference>
<comment type="similarity">
    <text evidence="1 2">Belongs to the VPS51 family.</text>
</comment>
<keyword evidence="2" id="KW-0445">Lipid transport</keyword>
<evidence type="ECO:0000313" key="4">
    <source>
        <dbReference type="EMBL" id="KOS17932.1"/>
    </source>
</evidence>
<dbReference type="Proteomes" id="UP000053831">
    <property type="component" value="Unassembled WGS sequence"/>
</dbReference>
<dbReference type="AlphaFoldDB" id="A0A0M9VST8"/>
<gene>
    <name evidence="4" type="ORF">ESCO_002655</name>
</gene>
<dbReference type="GO" id="GO:0007030">
    <property type="term" value="P:Golgi organization"/>
    <property type="evidence" value="ECO:0007669"/>
    <property type="project" value="UniProtKB-UniRule"/>
</dbReference>
<name>A0A0M9VST8_ESCWE</name>
<dbReference type="Pfam" id="PF08700">
    <property type="entry name" value="VPS51_Exo84_N"/>
    <property type="match status" value="1"/>
</dbReference>
<keyword evidence="2" id="KW-0333">Golgi apparatus</keyword>
<dbReference type="STRING" id="150374.A0A0M9VST8"/>